<sequence>MNIWPIVLIRFIASNDCFEVPMLTLFKFTSRNKQHIEIFPQCHIYGIFKKMKILSVKLVEYPEQANAFSIW</sequence>
<dbReference type="AlphaFoldDB" id="A0A2S9GW35"/>
<dbReference type="Proteomes" id="UP000237839">
    <property type="component" value="Unassembled WGS sequence"/>
</dbReference>
<protein>
    <submittedName>
        <fullName evidence="1">Uncharacterized protein</fullName>
    </submittedName>
</protein>
<proteinExistence type="predicted"/>
<accession>A0A2S9GW35</accession>
<name>A0A2S9GW35_9BURK</name>
<reference evidence="1 2" key="1">
    <citation type="submission" date="2018-02" db="EMBL/GenBank/DDBJ databases">
        <title>Solimicrobium silvestre gen. nov., sp. nov., isolated from alpine forest soil.</title>
        <authorList>
            <person name="Margesin R."/>
            <person name="Albuquerque L."/>
            <person name="Zhang D.-C."/>
            <person name="Froufe H.J.C."/>
            <person name="Severino R."/>
            <person name="Roxo I."/>
            <person name="Egas C."/>
            <person name="Da Costa M.S."/>
        </authorList>
    </citation>
    <scope>NUCLEOTIDE SEQUENCE [LARGE SCALE GENOMIC DNA]</scope>
    <source>
        <strain evidence="1 2">S20-91</strain>
    </source>
</reference>
<comment type="caution">
    <text evidence="1">The sequence shown here is derived from an EMBL/GenBank/DDBJ whole genome shotgun (WGS) entry which is preliminary data.</text>
</comment>
<organism evidence="1 2">
    <name type="scientific">Solimicrobium silvestre</name>
    <dbReference type="NCBI Taxonomy" id="2099400"/>
    <lineage>
        <taxon>Bacteria</taxon>
        <taxon>Pseudomonadati</taxon>
        <taxon>Pseudomonadota</taxon>
        <taxon>Betaproteobacteria</taxon>
        <taxon>Burkholderiales</taxon>
        <taxon>Oxalobacteraceae</taxon>
        <taxon>Solimicrobium</taxon>
    </lineage>
</organism>
<evidence type="ECO:0000313" key="2">
    <source>
        <dbReference type="Proteomes" id="UP000237839"/>
    </source>
</evidence>
<gene>
    <name evidence="1" type="ORF">S2091_3279</name>
</gene>
<evidence type="ECO:0000313" key="1">
    <source>
        <dbReference type="EMBL" id="PRC91937.1"/>
    </source>
</evidence>
<keyword evidence="2" id="KW-1185">Reference proteome</keyword>
<dbReference type="EMBL" id="PUGF01000017">
    <property type="protein sequence ID" value="PRC91937.1"/>
    <property type="molecule type" value="Genomic_DNA"/>
</dbReference>